<evidence type="ECO:0000313" key="1">
    <source>
        <dbReference type="EMBL" id="CEI65756.1"/>
    </source>
</evidence>
<protein>
    <submittedName>
        <fullName evidence="1">Uncharacterized protein</fullName>
    </submittedName>
</protein>
<organism evidence="1 2">
    <name type="scientific">Fusarium venenatum</name>
    <dbReference type="NCBI Taxonomy" id="56646"/>
    <lineage>
        <taxon>Eukaryota</taxon>
        <taxon>Fungi</taxon>
        <taxon>Dikarya</taxon>
        <taxon>Ascomycota</taxon>
        <taxon>Pezizomycotina</taxon>
        <taxon>Sordariomycetes</taxon>
        <taxon>Hypocreomycetidae</taxon>
        <taxon>Hypocreales</taxon>
        <taxon>Nectriaceae</taxon>
        <taxon>Fusarium</taxon>
    </lineage>
</organism>
<dbReference type="EMBL" id="LN649229">
    <property type="protein sequence ID" value="CEI65756.1"/>
    <property type="molecule type" value="Genomic_DNA"/>
</dbReference>
<sequence length="140" mass="14931">MVPGLTVAIAASACAVDLFGLRIDTLAERMERSGQGSKGDHRQRVAAVLSHLLGIFGLQERYATALTALLQQAWAAVQSIRSTWVAATWTSRLIGGVHCNASAIVYYHVGPLDRVLPTLFGLAQGVRDEDDGAPVLFCPS</sequence>
<proteinExistence type="predicted"/>
<dbReference type="Proteomes" id="UP000245910">
    <property type="component" value="Chromosome I"/>
</dbReference>
<name>A0A2L2TQF5_9HYPO</name>
<evidence type="ECO:0000313" key="2">
    <source>
        <dbReference type="Proteomes" id="UP000245910"/>
    </source>
</evidence>
<keyword evidence="2" id="KW-1185">Reference proteome</keyword>
<dbReference type="AlphaFoldDB" id="A0A2L2TQF5"/>
<accession>A0A2L2TQF5</accession>
<reference evidence="2" key="1">
    <citation type="submission" date="2014-10" db="EMBL/GenBank/DDBJ databases">
        <authorList>
            <person name="King R."/>
        </authorList>
    </citation>
    <scope>NUCLEOTIDE SEQUENCE [LARGE SCALE GENOMIC DNA]</scope>
    <source>
        <strain evidence="2">A3/5</strain>
    </source>
</reference>